<keyword evidence="3" id="KW-0540">Nuclease</keyword>
<dbReference type="SUPFAM" id="SSF54786">
    <property type="entry name" value="YcfA/nrd intein domain"/>
    <property type="match status" value="1"/>
</dbReference>
<protein>
    <submittedName>
        <fullName evidence="8">Putative RNA binding protein YcfA (HicA-like mRNA interferase family)</fullName>
    </submittedName>
</protein>
<keyword evidence="2" id="KW-1277">Toxin-antitoxin system</keyword>
<dbReference type="GO" id="GO:0016787">
    <property type="term" value="F:hydrolase activity"/>
    <property type="evidence" value="ECO:0007669"/>
    <property type="project" value="UniProtKB-KW"/>
</dbReference>
<reference evidence="8 9" key="1">
    <citation type="submission" date="2019-06" db="EMBL/GenBank/DDBJ databases">
        <title>Sequencing the genomes of 1000 actinobacteria strains.</title>
        <authorList>
            <person name="Klenk H.-P."/>
        </authorList>
    </citation>
    <scope>NUCLEOTIDE SEQUENCE [LARGE SCALE GENOMIC DNA]</scope>
    <source>
        <strain evidence="8 9">DSM 21947</strain>
    </source>
</reference>
<evidence type="ECO:0000313" key="8">
    <source>
        <dbReference type="EMBL" id="TQO19755.1"/>
    </source>
</evidence>
<accession>A0A8H2K424</accession>
<sequence length="80" mass="8982">MEKSSGARPSLREKPQKYRDVIKVVEANGWVFLRGAKGSHEMWGLPDASVRESIPRHGEVSAGVVGQLMKKLPETPQNWR</sequence>
<evidence type="ECO:0000256" key="3">
    <source>
        <dbReference type="ARBA" id="ARBA00022722"/>
    </source>
</evidence>
<keyword evidence="6" id="KW-0694">RNA-binding</keyword>
<evidence type="ECO:0000256" key="6">
    <source>
        <dbReference type="ARBA" id="ARBA00022884"/>
    </source>
</evidence>
<organism evidence="8 9">
    <name type="scientific">Rhodoglobus vestalii</name>
    <dbReference type="NCBI Taxonomy" id="193384"/>
    <lineage>
        <taxon>Bacteria</taxon>
        <taxon>Bacillati</taxon>
        <taxon>Actinomycetota</taxon>
        <taxon>Actinomycetes</taxon>
        <taxon>Micrococcales</taxon>
        <taxon>Microbacteriaceae</taxon>
        <taxon>Rhodoglobus</taxon>
    </lineage>
</organism>
<evidence type="ECO:0000256" key="7">
    <source>
        <dbReference type="ARBA" id="ARBA00023016"/>
    </source>
</evidence>
<dbReference type="EMBL" id="VFRA01000001">
    <property type="protein sequence ID" value="TQO19755.1"/>
    <property type="molecule type" value="Genomic_DNA"/>
</dbReference>
<evidence type="ECO:0000256" key="5">
    <source>
        <dbReference type="ARBA" id="ARBA00022801"/>
    </source>
</evidence>
<evidence type="ECO:0000313" key="9">
    <source>
        <dbReference type="Proteomes" id="UP000316560"/>
    </source>
</evidence>
<gene>
    <name evidence="8" type="ORF">FB472_1331</name>
</gene>
<keyword evidence="9" id="KW-1185">Reference proteome</keyword>
<dbReference type="OrthoDB" id="4425504at2"/>
<dbReference type="Gene3D" id="3.30.920.30">
    <property type="entry name" value="Hypothetical protein"/>
    <property type="match status" value="1"/>
</dbReference>
<dbReference type="GO" id="GO:0004519">
    <property type="term" value="F:endonuclease activity"/>
    <property type="evidence" value="ECO:0007669"/>
    <property type="project" value="UniProtKB-KW"/>
</dbReference>
<keyword evidence="5" id="KW-0378">Hydrolase</keyword>
<evidence type="ECO:0000256" key="2">
    <source>
        <dbReference type="ARBA" id="ARBA00022649"/>
    </source>
</evidence>
<evidence type="ECO:0000256" key="4">
    <source>
        <dbReference type="ARBA" id="ARBA00022759"/>
    </source>
</evidence>
<comment type="caution">
    <text evidence="8">The sequence shown here is derived from an EMBL/GenBank/DDBJ whole genome shotgun (WGS) entry which is preliminary data.</text>
</comment>
<dbReference type="Pfam" id="PF07927">
    <property type="entry name" value="HicA_toxin"/>
    <property type="match status" value="1"/>
</dbReference>
<dbReference type="RefSeq" id="WP_141990206.1">
    <property type="nucleotide sequence ID" value="NZ_VFRA01000001.1"/>
</dbReference>
<keyword evidence="4" id="KW-0255">Endonuclease</keyword>
<dbReference type="GO" id="GO:0003729">
    <property type="term" value="F:mRNA binding"/>
    <property type="evidence" value="ECO:0007669"/>
    <property type="project" value="InterPro"/>
</dbReference>
<dbReference type="InterPro" id="IPR012933">
    <property type="entry name" value="HicA_mRNA_interferase"/>
</dbReference>
<name>A0A8H2K424_9MICO</name>
<dbReference type="Proteomes" id="UP000316560">
    <property type="component" value="Unassembled WGS sequence"/>
</dbReference>
<dbReference type="AlphaFoldDB" id="A0A8H2K424"/>
<evidence type="ECO:0000256" key="1">
    <source>
        <dbReference type="ARBA" id="ARBA00006620"/>
    </source>
</evidence>
<dbReference type="InterPro" id="IPR038570">
    <property type="entry name" value="HicA_sf"/>
</dbReference>
<comment type="similarity">
    <text evidence="1">Belongs to the HicA mRNA interferase family.</text>
</comment>
<keyword evidence="7" id="KW-0346">Stress response</keyword>
<proteinExistence type="inferred from homology"/>